<comment type="caution">
    <text evidence="1">The sequence shown here is derived from an EMBL/GenBank/DDBJ whole genome shotgun (WGS) entry which is preliminary data.</text>
</comment>
<evidence type="ECO:0000313" key="2">
    <source>
        <dbReference type="Proteomes" id="UP000281084"/>
    </source>
</evidence>
<sequence length="163" mass="18454">MRTDLLLELADFLEKLDPNRFDICTWRRPSKDSVGFVSDEQLVTDCKTVACAIGWAVTLPKWKDAGFYMDTLDITKEHLNNPLSTPYTMAIVKWKGNSAIDSYDALQAGLNLPTGMAEVLFDFNNYADEEFTNAETVAERIREFCSTPSEELMDLVVSYTDTE</sequence>
<organism evidence="1 2">
    <name type="scientific">Acinetobacter cumulans</name>
    <dbReference type="NCBI Taxonomy" id="2136182"/>
    <lineage>
        <taxon>Bacteria</taxon>
        <taxon>Pseudomonadati</taxon>
        <taxon>Pseudomonadota</taxon>
        <taxon>Gammaproteobacteria</taxon>
        <taxon>Moraxellales</taxon>
        <taxon>Moraxellaceae</taxon>
        <taxon>Acinetobacter</taxon>
    </lineage>
</organism>
<gene>
    <name evidence="1" type="ORF">D7V64_15855</name>
</gene>
<proteinExistence type="predicted"/>
<name>A0A3A8FZB9_9GAMM</name>
<accession>A0A3A8FZB9</accession>
<evidence type="ECO:0000313" key="1">
    <source>
        <dbReference type="EMBL" id="RKG48034.1"/>
    </source>
</evidence>
<dbReference type="RefSeq" id="WP_120368311.1">
    <property type="nucleotide sequence ID" value="NZ_RAXZ01000040.1"/>
</dbReference>
<dbReference type="EMBL" id="RAXZ01000040">
    <property type="protein sequence ID" value="RKG48034.1"/>
    <property type="molecule type" value="Genomic_DNA"/>
</dbReference>
<protein>
    <submittedName>
        <fullName evidence="1">Uncharacterized protein</fullName>
    </submittedName>
</protein>
<dbReference type="Proteomes" id="UP000281084">
    <property type="component" value="Unassembled WGS sequence"/>
</dbReference>
<dbReference type="AlphaFoldDB" id="A0A3A8FZB9"/>
<reference evidence="1 2" key="1">
    <citation type="submission" date="2018-09" db="EMBL/GenBank/DDBJ databases">
        <title>The draft genome of Acinetobacter spp. strains.</title>
        <authorList>
            <person name="Qin J."/>
            <person name="Feng Y."/>
            <person name="Zong Z."/>
        </authorList>
    </citation>
    <scope>NUCLEOTIDE SEQUENCE [LARGE SCALE GENOMIC DNA]</scope>
    <source>
        <strain evidence="1 2">WCHAc060002</strain>
    </source>
</reference>